<protein>
    <submittedName>
        <fullName evidence="3">DNA damage-inducible protein D</fullName>
    </submittedName>
</protein>
<evidence type="ECO:0000259" key="2">
    <source>
        <dbReference type="Pfam" id="PF02498"/>
    </source>
</evidence>
<dbReference type="NCBIfam" id="NF008573">
    <property type="entry name" value="PRK11525.1"/>
    <property type="match status" value="1"/>
</dbReference>
<comment type="caution">
    <text evidence="3">The sequence shown here is derived from an EMBL/GenBank/DDBJ whole genome shotgun (WGS) entry which is preliminary data.</text>
</comment>
<feature type="region of interest" description="Disordered" evidence="1">
    <location>
        <begin position="253"/>
        <end position="284"/>
    </location>
</feature>
<feature type="compositionally biased region" description="Basic and acidic residues" evidence="1">
    <location>
        <begin position="219"/>
        <end position="232"/>
    </location>
</feature>
<evidence type="ECO:0000313" key="3">
    <source>
        <dbReference type="EMBL" id="MDR0187411.1"/>
    </source>
</evidence>
<dbReference type="EMBL" id="JAVGXC010000001">
    <property type="protein sequence ID" value="MDR0187411.1"/>
    <property type="molecule type" value="Genomic_DNA"/>
</dbReference>
<dbReference type="Pfam" id="PF02498">
    <property type="entry name" value="Bro-N"/>
    <property type="match status" value="1"/>
</dbReference>
<reference evidence="3 4" key="1">
    <citation type="journal article" date="2023" name="Microbiol. Resour. Announc.">
        <title>Whole-genome sequence of Pseudomonas yamanorum OLsAu1 isolated from the edible ectomycorrhizal mushroom Lactarius sp. section Deliciosi.</title>
        <authorList>
            <person name="Ramirez-Mendoza R."/>
            <person name="Angeles-Argaiz R.E."/>
            <person name="Hernandez-Oaxaca D."/>
            <person name="Aguirre-Beltran L."/>
            <person name="Almaraz-Suarez J."/>
            <person name="Perez-Moreno J."/>
        </authorList>
    </citation>
    <scope>NUCLEOTIDE SEQUENCE [LARGE SCALE GENOMIC DNA]</scope>
    <source>
        <strain evidence="3 4">OLsAu1</strain>
    </source>
</reference>
<accession>A0ABU1CJG1</accession>
<feature type="region of interest" description="Disordered" evidence="1">
    <location>
        <begin position="219"/>
        <end position="240"/>
    </location>
</feature>
<dbReference type="RefSeq" id="WP_309254041.1">
    <property type="nucleotide sequence ID" value="NZ_JAVGXC010000001.1"/>
</dbReference>
<evidence type="ECO:0000256" key="1">
    <source>
        <dbReference type="SAM" id="MobiDB-lite"/>
    </source>
</evidence>
<feature type="domain" description="Bro-N" evidence="2">
    <location>
        <begin position="17"/>
        <end position="111"/>
    </location>
</feature>
<keyword evidence="4" id="KW-1185">Reference proteome</keyword>
<evidence type="ECO:0000313" key="4">
    <source>
        <dbReference type="Proteomes" id="UP001224477"/>
    </source>
</evidence>
<name>A0ABU1CJG1_9PSED</name>
<dbReference type="InterPro" id="IPR003497">
    <property type="entry name" value="BRO_N_domain"/>
</dbReference>
<sequence length="284" mass="32197">MTDKHIAQRHHETFEGIRQVDFDGNEYWLARQLAKVLDYSQYRHFLPVVERAMDACRNSGQTISDHVEGVLTMVEIGSGAKRQLEDLRLSRYACYLIVQNADPAKPVIANGQTYFAIQTRRQELGDSEAFRQLYEDEKRLSIRNELAVHNKHLAAAAKEAGVESGMDFPIFQDHGNKGLYGGLGNRDIHVRKGLKKSQKILDHMGSTELAANLFRATQTEEKLRRDQVDGKSRANNTHYEVGRKVRQTIEELGGTMPEDLPKPASSIQQIESDKSRLQNGKPKK</sequence>
<gene>
    <name evidence="3" type="primary">dinD</name>
    <name evidence="3" type="ORF">RCO22_00575</name>
</gene>
<proteinExistence type="predicted"/>
<organism evidence="3 4">
    <name type="scientific">Pseudomonas yamanorum</name>
    <dbReference type="NCBI Taxonomy" id="515393"/>
    <lineage>
        <taxon>Bacteria</taxon>
        <taxon>Pseudomonadati</taxon>
        <taxon>Pseudomonadota</taxon>
        <taxon>Gammaproteobacteria</taxon>
        <taxon>Pseudomonadales</taxon>
        <taxon>Pseudomonadaceae</taxon>
        <taxon>Pseudomonas</taxon>
    </lineage>
</organism>
<dbReference type="Proteomes" id="UP001224477">
    <property type="component" value="Unassembled WGS sequence"/>
</dbReference>